<evidence type="ECO:0000256" key="1">
    <source>
        <dbReference type="SAM" id="MobiDB-lite"/>
    </source>
</evidence>
<organism evidence="3">
    <name type="scientific">Perkinsus marinus (strain ATCC 50983 / TXsc)</name>
    <dbReference type="NCBI Taxonomy" id="423536"/>
    <lineage>
        <taxon>Eukaryota</taxon>
        <taxon>Sar</taxon>
        <taxon>Alveolata</taxon>
        <taxon>Perkinsozoa</taxon>
        <taxon>Perkinsea</taxon>
        <taxon>Perkinsida</taxon>
        <taxon>Perkinsidae</taxon>
        <taxon>Perkinsus</taxon>
    </lineage>
</organism>
<gene>
    <name evidence="2" type="ORF">Pmar_PMAR004443</name>
</gene>
<evidence type="ECO:0000313" key="3">
    <source>
        <dbReference type="Proteomes" id="UP000007800"/>
    </source>
</evidence>
<evidence type="ECO:0000313" key="2">
    <source>
        <dbReference type="EMBL" id="EEQ97706.1"/>
    </source>
</evidence>
<sequence>MVSNDVGVEGSGNVAAGVQPLDFNDCSSTLGLRKGDLKHGASHRSASALAVISAKGKYWLVRSIKLGSDRDYFDALFEALIADTAMEGTGSATNRSPSIEEAVSPTGDGGRMADRVDHMCE</sequence>
<proteinExistence type="predicted"/>
<feature type="compositionally biased region" description="Basic and acidic residues" evidence="1">
    <location>
        <begin position="111"/>
        <end position="121"/>
    </location>
</feature>
<reference evidence="2 3" key="1">
    <citation type="submission" date="2008-07" db="EMBL/GenBank/DDBJ databases">
        <authorList>
            <person name="El-Sayed N."/>
            <person name="Caler E."/>
            <person name="Inman J."/>
            <person name="Amedeo P."/>
            <person name="Hass B."/>
            <person name="Wortman J."/>
        </authorList>
    </citation>
    <scope>NUCLEOTIDE SEQUENCE [LARGE SCALE GENOMIC DNA]</scope>
    <source>
        <strain evidence="3">ATCC 50983 / TXsc</strain>
    </source>
</reference>
<dbReference type="Proteomes" id="UP000007800">
    <property type="component" value="Unassembled WGS sequence"/>
</dbReference>
<dbReference type="InParanoid" id="C5LZN8"/>
<keyword evidence="3" id="KW-1185">Reference proteome</keyword>
<dbReference type="EMBL" id="GG686971">
    <property type="protein sequence ID" value="EEQ97706.1"/>
    <property type="molecule type" value="Genomic_DNA"/>
</dbReference>
<dbReference type="AlphaFoldDB" id="C5LZN8"/>
<dbReference type="RefSeq" id="XP_002764989.1">
    <property type="nucleotide sequence ID" value="XM_002764943.1"/>
</dbReference>
<accession>C5LZN8</accession>
<dbReference type="GeneID" id="9037086"/>
<name>C5LZN8_PERM5</name>
<feature type="region of interest" description="Disordered" evidence="1">
    <location>
        <begin position="88"/>
        <end position="121"/>
    </location>
</feature>
<protein>
    <submittedName>
        <fullName evidence="2">Uncharacterized protein</fullName>
    </submittedName>
</protein>